<reference evidence="2 3" key="1">
    <citation type="submission" date="2018-11" db="EMBL/GenBank/DDBJ databases">
        <title>Genome sequencing of Lautropia sp. KCOM 2505 (= ChDC F240).</title>
        <authorList>
            <person name="Kook J.-K."/>
            <person name="Park S.-N."/>
            <person name="Lim Y.K."/>
        </authorList>
    </citation>
    <scope>NUCLEOTIDE SEQUENCE [LARGE SCALE GENOMIC DNA]</scope>
    <source>
        <strain evidence="2 3">KCOM 2505</strain>
    </source>
</reference>
<keyword evidence="3" id="KW-1185">Reference proteome</keyword>
<feature type="compositionally biased region" description="Basic and acidic residues" evidence="1">
    <location>
        <begin position="1866"/>
        <end position="1879"/>
    </location>
</feature>
<sequence>MPVPAPVPSPEPAPEPAPAPVPAPQPAPEPAPEPLKPNVTLDPLPVAYNGERTLGAALLGRDPGGKTVDYVLVQHAGAKDADPASTTGGAGLWLRGTDGSPATKLEAGAVIARADLDRVYWSTEGNAGGVLRFVASDASGTPVGGATPQILPLYESPQPPAYPEQVTLFVLHDTLATITHAALLGNDPAHQPRHGIRIDSIDTKGPDGSGIGLVKYNHADQTSVPVKPGEIIPWDRLGTLHWDARHNDGGTFRFTPLDERGNPIEGARPAVIHMYESPQPPAYPSDQPVQRVAWEGTLALPDTLFSGTSPEHAPAFIRISNIQPDGDDPAGTPPLLLGAGVDGEPVTEGQIIPAARFAQLIWNAAGNRGGSFLFTPLDANQLEIRGADPRTIQVQESPAAPQYDSNAPVRVAHDAVGTIGASLIEGSVPANAPARIRIDDIRPDRTGEPDTATTPSTILYIERDGQREPLTVDSTVDAADFGRIRWDAGAGNDGGTFRFTALDDQDQPILTSDNQPVRQTIAVHESPVAPSYDEELGALVTGWQEDASVQTLVFTGRVPENGPAFVRITHINPRDEDPDHPGALVMDEKPGSATPGGVVQEGQIISREDFDRLRWYSSRNHGGSFSFQPLDRHQHDIPGAEERTVTVHESPQSPDYAGAPGIVTVPHDQQHDLARELFAGADRTLSPGMIGIQDISAAGSGAQAAGSLLLRQDDGSLKPLAVRDIIPAADFGKLVWDASVNEGGSVTFVVADPDGLAYLDDQGNPLTRTITVQEAPAIPDYADPREMVVVGHDQTAMLGAEIFSGKTPGRAPAQVRITAIDPKEPSGDAAHGLQLDAGGDGGAAPTPVAVGQTISAADFGRLGWNAAGNGGGSFSFQALDRDGNPITGSGPQTMTVHESPVAPTYTGNSGENGNTTRFDVAGENNHPLNTPAAVSMLLGNDDGHRAAYFMIMDLAPANARSDRSLMLTGVPGQANRVLHDGDTIAAEHAGKLSWNASLNDGGTFRVLALDADQIPVVGTDGLPVTHTIAIHELPKTPYYEPDTIRPRATHDQTDVVVDATAFRGNDEASYPAPAQIRIDSIEARGGAGAQPGLYVLRNGVRVDLATNSTVQASEFDQVRWDASHNDGGRIRFTALDEQGVEIQKKPYQPAVRVIDVSESPVAPEYPASMTARVQHDGTVDFRSTYQSLLDGTGTSKPAYIRIDSVSPADPSTSSEALTLTVNGNTENIGAGKVLGLASAHDLTWHADVNNGGTFTFTALDSSRQPILNADGSEVQKTITISEGRVHPDYSSDAPVSVKRATGTPLDASVVEGSQHERAPAAIRFDSYTEADGTTPGHAPVYVLRGGKKVYLNDGDVIQPGEFGSLHWDSAHNHGGSFTFTPLDTDGQMIPGMQAQTVTVREAGENPNYPASQPVQFVPYDGTLTLPEKTFVGAHATSKPYYVRITSVNPTNGSAGLMLDSDGPNGPDAPRAIGPNQTLSTEDMKRVTWDASTNDGGTFTFEVLDYYKNPVPGVPLQTVTVDELPAPPVYTKETDVQHVPFAQVLKIGADHADMLNGTDGTRKPASIRITNIVQPHDLDTSHSPLQLRDNNGSGTVAQQLQKNDVIKQQDFGKLVWDASKTDGGSFTFEVLDAQDRVMHDPQGQKVTHTVSIDEHAVAGNTLDLGALAAAGTHSATVAVGHNTITWMRPDALEAQTPGELRYFKVFSEITAAEETTGQRYIWWQASQEGPHAYEFIQKAGLTPEQMQAHAASLGGKIMSIDSPAELAWMQSQNLSANDFSDNDYYFIDHIGGRQPGHSRGYIIEFENYRHPLQLRDASNPDQLDPDAGLLWNGTILSTEQLQRLSWDSTTNSWGTVTFQQVQGTSLRHSDQDPEDNHTDKTLSGNQFVGYPITLTFREVSAGQSPGDTPTTQGSQRSVRSVTLQDLTQAPTDNVPGLEETHHATGTASSGTADPGPAPSSLNIWHGTSPLDDPAQHPALV</sequence>
<feature type="compositionally biased region" description="Pro residues" evidence="1">
    <location>
        <begin position="1"/>
        <end position="35"/>
    </location>
</feature>
<evidence type="ECO:0000313" key="2">
    <source>
        <dbReference type="EMBL" id="RRN44782.1"/>
    </source>
</evidence>
<gene>
    <name evidence="2" type="ORF">EHV23_00330</name>
</gene>
<organism evidence="2 3">
    <name type="scientific">Lautropia dentalis</name>
    <dbReference type="NCBI Taxonomy" id="2490857"/>
    <lineage>
        <taxon>Bacteria</taxon>
        <taxon>Pseudomonadati</taxon>
        <taxon>Pseudomonadota</taxon>
        <taxon>Betaproteobacteria</taxon>
        <taxon>Burkholderiales</taxon>
        <taxon>Burkholderiaceae</taxon>
        <taxon>Lautropia</taxon>
    </lineage>
</organism>
<feature type="compositionally biased region" description="Polar residues" evidence="1">
    <location>
        <begin position="1900"/>
        <end position="1930"/>
    </location>
</feature>
<evidence type="ECO:0000256" key="1">
    <source>
        <dbReference type="SAM" id="MobiDB-lite"/>
    </source>
</evidence>
<protein>
    <submittedName>
        <fullName evidence="2">Uncharacterized protein</fullName>
    </submittedName>
</protein>
<name>A0A3R8LNK2_9BURK</name>
<feature type="region of interest" description="Disordered" evidence="1">
    <location>
        <begin position="1"/>
        <end position="38"/>
    </location>
</feature>
<comment type="caution">
    <text evidence="2">The sequence shown here is derived from an EMBL/GenBank/DDBJ whole genome shotgun (WGS) entry which is preliminary data.</text>
</comment>
<accession>A0A3R8LNK2</accession>
<feature type="region of interest" description="Disordered" evidence="1">
    <location>
        <begin position="1863"/>
        <end position="1884"/>
    </location>
</feature>
<proteinExistence type="predicted"/>
<feature type="region of interest" description="Disordered" evidence="1">
    <location>
        <begin position="1899"/>
        <end position="1979"/>
    </location>
</feature>
<evidence type="ECO:0000313" key="3">
    <source>
        <dbReference type="Proteomes" id="UP000270261"/>
    </source>
</evidence>
<dbReference type="Proteomes" id="UP000270261">
    <property type="component" value="Unassembled WGS sequence"/>
</dbReference>
<dbReference type="EMBL" id="RRUE01000001">
    <property type="protein sequence ID" value="RRN44782.1"/>
    <property type="molecule type" value="Genomic_DNA"/>
</dbReference>